<keyword evidence="1" id="KW-0677">Repeat</keyword>
<organism evidence="3 4">
    <name type="scientific">Ceratopteris richardii</name>
    <name type="common">Triangle waterfern</name>
    <dbReference type="NCBI Taxonomy" id="49495"/>
    <lineage>
        <taxon>Eukaryota</taxon>
        <taxon>Viridiplantae</taxon>
        <taxon>Streptophyta</taxon>
        <taxon>Embryophyta</taxon>
        <taxon>Tracheophyta</taxon>
        <taxon>Polypodiopsida</taxon>
        <taxon>Polypodiidae</taxon>
        <taxon>Polypodiales</taxon>
        <taxon>Pteridineae</taxon>
        <taxon>Pteridaceae</taxon>
        <taxon>Parkerioideae</taxon>
        <taxon>Ceratopteris</taxon>
    </lineage>
</organism>
<dbReference type="Gene3D" id="1.25.40.10">
    <property type="entry name" value="Tetratricopeptide repeat domain"/>
    <property type="match status" value="3"/>
</dbReference>
<evidence type="ECO:0008006" key="5">
    <source>
        <dbReference type="Google" id="ProtNLM"/>
    </source>
</evidence>
<comment type="caution">
    <text evidence="3">The sequence shown here is derived from an EMBL/GenBank/DDBJ whole genome shotgun (WGS) entry which is preliminary data.</text>
</comment>
<evidence type="ECO:0000313" key="4">
    <source>
        <dbReference type="Proteomes" id="UP000825935"/>
    </source>
</evidence>
<dbReference type="AlphaFoldDB" id="A0A8T2V987"/>
<accession>A0A8T2V987</accession>
<name>A0A8T2V987_CERRI</name>
<dbReference type="InterPro" id="IPR002885">
    <property type="entry name" value="PPR_rpt"/>
</dbReference>
<feature type="repeat" description="PPR" evidence="2">
    <location>
        <begin position="186"/>
        <end position="220"/>
    </location>
</feature>
<dbReference type="PROSITE" id="PS51375">
    <property type="entry name" value="PPR"/>
    <property type="match status" value="2"/>
</dbReference>
<sequence length="228" mass="24817">MYAKCAALTKAQQILEEIPVRSAISWSALIGGYAHHGKGVEALNCLDHIECEDDALGNVLVDMYAKCGAFLTAQEVLEDRPLRDVVSWSALISGYAQQGQGHLALKCFGQMCAEGLPPNVVTFLCLLKACASIRKLDEGEHIQDENLNQGLLKDNRLLGTALVDMYAKWGALIKAQQVVAKLHVRKVVCWNALIAAFVKHGHNEEALEGLPKMQSGNIDPDNTTIVLV</sequence>
<gene>
    <name evidence="3" type="ORF">KP509_03G094200</name>
</gene>
<dbReference type="Proteomes" id="UP000825935">
    <property type="component" value="Chromosome 3"/>
</dbReference>
<feature type="repeat" description="PPR" evidence="2">
    <location>
        <begin position="84"/>
        <end position="118"/>
    </location>
</feature>
<dbReference type="OrthoDB" id="9990610at2759"/>
<dbReference type="OMA" id="DHIECED"/>
<dbReference type="InterPro" id="IPR011990">
    <property type="entry name" value="TPR-like_helical_dom_sf"/>
</dbReference>
<evidence type="ECO:0000313" key="3">
    <source>
        <dbReference type="EMBL" id="KAH7442556.1"/>
    </source>
</evidence>
<dbReference type="PANTHER" id="PTHR47926:SF533">
    <property type="entry name" value="DYW DOMAIN-CONTAINING PROTEIN"/>
    <property type="match status" value="1"/>
</dbReference>
<evidence type="ECO:0000256" key="1">
    <source>
        <dbReference type="ARBA" id="ARBA00022737"/>
    </source>
</evidence>
<dbReference type="Pfam" id="PF01535">
    <property type="entry name" value="PPR"/>
    <property type="match status" value="1"/>
</dbReference>
<dbReference type="PANTHER" id="PTHR47926">
    <property type="entry name" value="PENTATRICOPEPTIDE REPEAT-CONTAINING PROTEIN"/>
    <property type="match status" value="1"/>
</dbReference>
<dbReference type="NCBIfam" id="TIGR00756">
    <property type="entry name" value="PPR"/>
    <property type="match status" value="1"/>
</dbReference>
<protein>
    <recommendedName>
        <fullName evidence="5">Pentatricopeptide repeat-containing protein</fullName>
    </recommendedName>
</protein>
<keyword evidence="4" id="KW-1185">Reference proteome</keyword>
<proteinExistence type="predicted"/>
<dbReference type="GO" id="GO:0003723">
    <property type="term" value="F:RNA binding"/>
    <property type="evidence" value="ECO:0007669"/>
    <property type="project" value="InterPro"/>
</dbReference>
<dbReference type="InterPro" id="IPR046960">
    <property type="entry name" value="PPR_At4g14850-like_plant"/>
</dbReference>
<reference evidence="3" key="1">
    <citation type="submission" date="2021-08" db="EMBL/GenBank/DDBJ databases">
        <title>WGS assembly of Ceratopteris richardii.</title>
        <authorList>
            <person name="Marchant D.B."/>
            <person name="Chen G."/>
            <person name="Jenkins J."/>
            <person name="Shu S."/>
            <person name="Leebens-Mack J."/>
            <person name="Grimwood J."/>
            <person name="Schmutz J."/>
            <person name="Soltis P."/>
            <person name="Soltis D."/>
            <person name="Chen Z.-H."/>
        </authorList>
    </citation>
    <scope>NUCLEOTIDE SEQUENCE</scope>
    <source>
        <strain evidence="3">Whitten #5841</strain>
        <tissue evidence="3">Leaf</tissue>
    </source>
</reference>
<dbReference type="EMBL" id="CM035408">
    <property type="protein sequence ID" value="KAH7442556.1"/>
    <property type="molecule type" value="Genomic_DNA"/>
</dbReference>
<dbReference type="Pfam" id="PF13041">
    <property type="entry name" value="PPR_2"/>
    <property type="match status" value="2"/>
</dbReference>
<dbReference type="GO" id="GO:0009451">
    <property type="term" value="P:RNA modification"/>
    <property type="evidence" value="ECO:0007669"/>
    <property type="project" value="InterPro"/>
</dbReference>
<evidence type="ECO:0000256" key="2">
    <source>
        <dbReference type="PROSITE-ProRule" id="PRU00708"/>
    </source>
</evidence>